<keyword evidence="3" id="KW-1185">Reference proteome</keyword>
<name>U2YN48_9SPHN</name>
<feature type="chain" id="PRO_5030177771" description="DUF2271 domain-containing protein" evidence="1">
    <location>
        <begin position="20"/>
        <end position="171"/>
    </location>
</feature>
<dbReference type="RefSeq" id="WP_021691038.1">
    <property type="nucleotide sequence ID" value="NZ_BASZ01000008.1"/>
</dbReference>
<accession>U2YN48</accession>
<comment type="caution">
    <text evidence="2">The sequence shown here is derived from an EMBL/GenBank/DDBJ whole genome shotgun (WGS) entry which is preliminary data.</text>
</comment>
<dbReference type="OrthoDB" id="195316at2"/>
<dbReference type="Proteomes" id="UP000016568">
    <property type="component" value="Unassembled WGS sequence"/>
</dbReference>
<dbReference type="InterPro" id="IPR014469">
    <property type="entry name" value="DUF2271"/>
</dbReference>
<evidence type="ECO:0000256" key="1">
    <source>
        <dbReference type="SAM" id="SignalP"/>
    </source>
</evidence>
<evidence type="ECO:0000313" key="3">
    <source>
        <dbReference type="Proteomes" id="UP000016568"/>
    </source>
</evidence>
<sequence length="171" mass="18459">MRKTLVFAATGLIATPAMAGELTVTVEIPRLKVAEYHKPYVAIWIETADGKAVSNLDVWYDIDLKGKEAGTKWLPDLRTWWRKSGRTLAMPANGISGPTQGPGSYTLKFPEGARPLGKLAPGAYKLQIEAAREVGGRELLSLPFQWPAKGTRTASAKGQSELGAVTLTVKP</sequence>
<dbReference type="eggNOG" id="COG3656">
    <property type="taxonomic scope" value="Bacteria"/>
</dbReference>
<gene>
    <name evidence="2" type="ORF">NT2_08_00070</name>
</gene>
<feature type="signal peptide" evidence="1">
    <location>
        <begin position="1"/>
        <end position="19"/>
    </location>
</feature>
<proteinExistence type="predicted"/>
<dbReference type="AlphaFoldDB" id="U2YN48"/>
<dbReference type="EMBL" id="BASZ01000008">
    <property type="protein sequence ID" value="GAD50220.1"/>
    <property type="molecule type" value="Genomic_DNA"/>
</dbReference>
<keyword evidence="1" id="KW-0732">Signal</keyword>
<protein>
    <recommendedName>
        <fullName evidence="4">DUF2271 domain-containing protein</fullName>
    </recommendedName>
</protein>
<evidence type="ECO:0000313" key="2">
    <source>
        <dbReference type="EMBL" id="GAD50220.1"/>
    </source>
</evidence>
<dbReference type="KEGG" id="ntd:EGO55_02945"/>
<evidence type="ECO:0008006" key="4">
    <source>
        <dbReference type="Google" id="ProtNLM"/>
    </source>
</evidence>
<dbReference type="PIRSF" id="PIRSF014995">
    <property type="entry name" value="UCP014995"/>
    <property type="match status" value="1"/>
</dbReference>
<organism evidence="2 3">
    <name type="scientific">Caenibius tardaugens NBRC 16725</name>
    <dbReference type="NCBI Taxonomy" id="1219035"/>
    <lineage>
        <taxon>Bacteria</taxon>
        <taxon>Pseudomonadati</taxon>
        <taxon>Pseudomonadota</taxon>
        <taxon>Alphaproteobacteria</taxon>
        <taxon>Sphingomonadales</taxon>
        <taxon>Erythrobacteraceae</taxon>
        <taxon>Caenibius</taxon>
    </lineage>
</organism>
<dbReference type="Pfam" id="PF10029">
    <property type="entry name" value="DUF2271"/>
    <property type="match status" value="1"/>
</dbReference>
<reference evidence="2 3" key="1">
    <citation type="submission" date="2013-09" db="EMBL/GenBank/DDBJ databases">
        <title>Whole genome shotgun sequence of Novosphingobium tardaugens NBRC 16725.</title>
        <authorList>
            <person name="Isaki S."/>
            <person name="Hosoyama A."/>
            <person name="Tsuchikane K."/>
            <person name="Katsumata H."/>
            <person name="Ando Y."/>
            <person name="Yamazaki S."/>
            <person name="Fujita N."/>
        </authorList>
    </citation>
    <scope>NUCLEOTIDE SEQUENCE [LARGE SCALE GENOMIC DNA]</scope>
    <source>
        <strain evidence="2 3">NBRC 16725</strain>
    </source>
</reference>